<protein>
    <submittedName>
        <fullName evidence="1">Uncharacterized protein</fullName>
    </submittedName>
</protein>
<dbReference type="AlphaFoldDB" id="A0A1I6LCJ1"/>
<organism evidence="1 2">
    <name type="scientific">Sphingomonas jatrophae</name>
    <dbReference type="NCBI Taxonomy" id="1166337"/>
    <lineage>
        <taxon>Bacteria</taxon>
        <taxon>Pseudomonadati</taxon>
        <taxon>Pseudomonadota</taxon>
        <taxon>Alphaproteobacteria</taxon>
        <taxon>Sphingomonadales</taxon>
        <taxon>Sphingomonadaceae</taxon>
        <taxon>Sphingomonas</taxon>
    </lineage>
</organism>
<evidence type="ECO:0000313" key="2">
    <source>
        <dbReference type="Proteomes" id="UP000198824"/>
    </source>
</evidence>
<keyword evidence="2" id="KW-1185">Reference proteome</keyword>
<proteinExistence type="predicted"/>
<reference evidence="1 2" key="1">
    <citation type="submission" date="2016-10" db="EMBL/GenBank/DDBJ databases">
        <authorList>
            <person name="de Groot N.N."/>
        </authorList>
    </citation>
    <scope>NUCLEOTIDE SEQUENCE [LARGE SCALE GENOMIC DNA]</scope>
    <source>
        <strain evidence="1 2">S5-249</strain>
    </source>
</reference>
<gene>
    <name evidence="1" type="ORF">SAMN05192580_2573</name>
</gene>
<evidence type="ECO:0000313" key="1">
    <source>
        <dbReference type="EMBL" id="SFS01169.1"/>
    </source>
</evidence>
<accession>A0A1I6LCJ1</accession>
<dbReference type="Proteomes" id="UP000198824">
    <property type="component" value="Unassembled WGS sequence"/>
</dbReference>
<sequence>MALQNSSKGKFVPCKPVAHQAKAAFTPASVSPNASSE</sequence>
<dbReference type="EMBL" id="FOZG01000002">
    <property type="protein sequence ID" value="SFS01169.1"/>
    <property type="molecule type" value="Genomic_DNA"/>
</dbReference>
<name>A0A1I6LCJ1_9SPHN</name>